<name>A0ABN5N2Q2_9BACI</name>
<accession>A0ABN5N2Q2</accession>
<dbReference type="Proteomes" id="UP000260457">
    <property type="component" value="Chromosome"/>
</dbReference>
<evidence type="ECO:0000313" key="1">
    <source>
        <dbReference type="EMBL" id="AXN39671.1"/>
    </source>
</evidence>
<protein>
    <submittedName>
        <fullName evidence="1">Uncharacterized protein</fullName>
    </submittedName>
</protein>
<proteinExistence type="predicted"/>
<keyword evidence="2" id="KW-1185">Reference proteome</keyword>
<dbReference type="EMBL" id="CP030926">
    <property type="protein sequence ID" value="AXN39671.1"/>
    <property type="molecule type" value="Genomic_DNA"/>
</dbReference>
<reference evidence="1 2" key="1">
    <citation type="submission" date="2018-07" db="EMBL/GenBank/DDBJ databases">
        <title>The molecular basis for the intramolecular migration of carboxyl group in the catabolism of para-hydroxybenzoate via gentisate.</title>
        <authorList>
            <person name="Zhao H."/>
            <person name="Xu Y."/>
            <person name="Lin S."/>
            <person name="Spain J.C."/>
            <person name="Zhou N.-Y."/>
        </authorList>
    </citation>
    <scope>NUCLEOTIDE SEQUENCE [LARGE SCALE GENOMIC DNA]</scope>
    <source>
        <strain evidence="1 2">PHB-7a</strain>
    </source>
</reference>
<organism evidence="1 2">
    <name type="scientific">Peribacillus butanolivorans</name>
    <dbReference type="NCBI Taxonomy" id="421767"/>
    <lineage>
        <taxon>Bacteria</taxon>
        <taxon>Bacillati</taxon>
        <taxon>Bacillota</taxon>
        <taxon>Bacilli</taxon>
        <taxon>Bacillales</taxon>
        <taxon>Bacillaceae</taxon>
        <taxon>Peribacillus</taxon>
    </lineage>
</organism>
<evidence type="ECO:0000313" key="2">
    <source>
        <dbReference type="Proteomes" id="UP000260457"/>
    </source>
</evidence>
<gene>
    <name evidence="1" type="ORF">DTO10_15740</name>
</gene>
<sequence length="111" mass="13007">MCVLYKKLIVLILIISLFTLDSVGVYAHKECPELNELEVISIRDKKEVVKALKILISKTYEVGDYPVIRSNQLLKECLPKKRLIMFQMSLRCYLQASISLLLCLERLRYYH</sequence>